<dbReference type="AlphaFoldDB" id="A0A238ZXG0"/>
<evidence type="ECO:0000256" key="1">
    <source>
        <dbReference type="SAM" id="Coils"/>
    </source>
</evidence>
<evidence type="ECO:0000313" key="2">
    <source>
        <dbReference type="EMBL" id="SNR87578.1"/>
    </source>
</evidence>
<keyword evidence="3" id="KW-1185">Reference proteome</keyword>
<organism evidence="2 3">
    <name type="scientific">Anaerovirgula multivorans</name>
    <dbReference type="NCBI Taxonomy" id="312168"/>
    <lineage>
        <taxon>Bacteria</taxon>
        <taxon>Bacillati</taxon>
        <taxon>Bacillota</taxon>
        <taxon>Clostridia</taxon>
        <taxon>Peptostreptococcales</taxon>
        <taxon>Natronincolaceae</taxon>
        <taxon>Anaerovirgula</taxon>
    </lineage>
</organism>
<evidence type="ECO:0000313" key="3">
    <source>
        <dbReference type="Proteomes" id="UP000198304"/>
    </source>
</evidence>
<proteinExistence type="predicted"/>
<protein>
    <submittedName>
        <fullName evidence="2">Uncharacterized protein</fullName>
    </submittedName>
</protein>
<keyword evidence="1" id="KW-0175">Coiled coil</keyword>
<sequence>MNGISRNVIRDLYNKESKVSYEESKKDMFKKNLEKIKQVLEGTNFKTEEEKSRYENKLNEKIKSGEKLSQSEMSYIQRTNPIMYMRIKRVQMQREMLERKLKQCKSKKEVAEAHNQAISMIHEKDPDKQLLVSAYNNVTKEFKNTREYRSLPLDIKDKKNGKISREKEQQKELFNNFSKLFFKKGL</sequence>
<feature type="coiled-coil region" evidence="1">
    <location>
        <begin position="87"/>
        <end position="114"/>
    </location>
</feature>
<dbReference type="Proteomes" id="UP000198304">
    <property type="component" value="Unassembled WGS sequence"/>
</dbReference>
<reference evidence="2 3" key="1">
    <citation type="submission" date="2017-06" db="EMBL/GenBank/DDBJ databases">
        <authorList>
            <person name="Kim H.J."/>
            <person name="Triplett B.A."/>
        </authorList>
    </citation>
    <scope>NUCLEOTIDE SEQUENCE [LARGE SCALE GENOMIC DNA]</scope>
    <source>
        <strain evidence="2 3">SCA</strain>
    </source>
</reference>
<dbReference type="EMBL" id="FZOJ01000001">
    <property type="protein sequence ID" value="SNR87578.1"/>
    <property type="molecule type" value="Genomic_DNA"/>
</dbReference>
<name>A0A238ZXG0_9FIRM</name>
<accession>A0A238ZXG0</accession>
<gene>
    <name evidence="2" type="ORF">SAMN05446037_1001171</name>
</gene>